<feature type="domain" description="Peptidase M1 membrane alanine aminopeptidase" evidence="2">
    <location>
        <begin position="862"/>
        <end position="1061"/>
    </location>
</feature>
<dbReference type="SUPFAM" id="SSF55486">
    <property type="entry name" value="Metalloproteases ('zincins'), catalytic domain"/>
    <property type="match status" value="1"/>
</dbReference>
<reference evidence="3" key="1">
    <citation type="journal article" date="2018" name="Int. J. Syst. Evol. Microbiol.">
        <title>Neptunicella marina gen. nov., sp. nov., isolated from surface seawater.</title>
        <authorList>
            <person name="Liu X."/>
            <person name="Lai Q."/>
            <person name="Du Y."/>
            <person name="Zhang X."/>
            <person name="Liu Z."/>
            <person name="Sun F."/>
            <person name="Shao Z."/>
        </authorList>
    </citation>
    <scope>NUCLEOTIDE SEQUENCE</scope>
    <source>
        <strain evidence="3">S27-2</strain>
    </source>
</reference>
<keyword evidence="1" id="KW-0812">Transmembrane</keyword>
<evidence type="ECO:0000313" key="4">
    <source>
        <dbReference type="Proteomes" id="UP000601768"/>
    </source>
</evidence>
<feature type="transmembrane region" description="Helical" evidence="1">
    <location>
        <begin position="407"/>
        <end position="432"/>
    </location>
</feature>
<dbReference type="GO" id="GO:0008237">
    <property type="term" value="F:metallopeptidase activity"/>
    <property type="evidence" value="ECO:0007669"/>
    <property type="project" value="InterPro"/>
</dbReference>
<keyword evidence="1" id="KW-1133">Transmembrane helix</keyword>
<comment type="caution">
    <text evidence="3">The sequence shown here is derived from an EMBL/GenBank/DDBJ whole genome shotgun (WGS) entry which is preliminary data.</text>
</comment>
<name>A0A8J6M3I2_9ALTE</name>
<organism evidence="3 4">
    <name type="scientific">Neptunicella marina</name>
    <dbReference type="NCBI Taxonomy" id="2125989"/>
    <lineage>
        <taxon>Bacteria</taxon>
        <taxon>Pseudomonadati</taxon>
        <taxon>Pseudomonadota</taxon>
        <taxon>Gammaproteobacteria</taxon>
        <taxon>Alteromonadales</taxon>
        <taxon>Alteromonadaceae</taxon>
        <taxon>Neptunicella</taxon>
    </lineage>
</organism>
<dbReference type="InterPro" id="IPR014782">
    <property type="entry name" value="Peptidase_M1_dom"/>
</dbReference>
<feature type="transmembrane region" description="Helical" evidence="1">
    <location>
        <begin position="444"/>
        <end position="466"/>
    </location>
</feature>
<evidence type="ECO:0000313" key="3">
    <source>
        <dbReference type="EMBL" id="MBC3767062.1"/>
    </source>
</evidence>
<reference evidence="3" key="2">
    <citation type="submission" date="2020-08" db="EMBL/GenBank/DDBJ databases">
        <authorList>
            <person name="Lai Q."/>
        </authorList>
    </citation>
    <scope>NUCLEOTIDE SEQUENCE</scope>
    <source>
        <strain evidence="3">S27-2</strain>
    </source>
</reference>
<dbReference type="Pfam" id="PF01433">
    <property type="entry name" value="Peptidase_M1"/>
    <property type="match status" value="1"/>
</dbReference>
<evidence type="ECO:0000256" key="1">
    <source>
        <dbReference type="SAM" id="Phobius"/>
    </source>
</evidence>
<dbReference type="GO" id="GO:0008270">
    <property type="term" value="F:zinc ion binding"/>
    <property type="evidence" value="ECO:0007669"/>
    <property type="project" value="InterPro"/>
</dbReference>
<sequence>MSLLILNEWRLLMRRPEWWLLLVVAPLFGLALAAGMSVQPHENPITLAYILKVNSALLVLGLPWCCGLLASFFYLRDQTANMAELINAVPQSRARILFSRFLCFVLAGASLSVMAQVCMLGWFEFRYGVQFVLWTHAILPMLWLLAFITLPTLCLYGAILLFVSSISKKPVVMYLVIAALFIVYISLATATGSPLLAKSYVVDDGLYQVMFYADWLGLTPLNHNLPDTHSTLFSPLSVFWFNRVAVLLCAGGLISLALKKSAFTTDKKSAKSQLVDERKQSVAARANISYQPQTVTRINLTGFAHLCSLQFELSVLNWRFLLAMLGLALICLQEMIGGHAWAGPFGVIVANSNDVINRVMWDVVPGFGILLLVWWSDELIRRDKSFRFNELVQAAAMSAGAHFVQKWLILVSQIVILLLVTVLCCVLTQLIISTEIDCLALLEFMLYAGLPLLYLGTVMLAVQAIVVRRMIAICINLLILVAGFTPLPGLIGITHPLSQLFQTPLAGWDSILGYSANLSGFWAFSDLWLTVAAVLALIAFYAFHQTGNDSRLRHWWALASYPARIALGCGLIVCAALAFNIHQQLKSEQELVTAEQRDHARVLYELRYADYLTKAQPVITKVFNDVQFYPEKREVKFNGYYLLENKTDSAISTLLVGQYITAPLCGIEVRQQARYQFDADTFQYLITLAEPLQPGASLQLDYCLTLEQSGYALAQGHLRFSNRFNYVRTIPFLPTVGYQIEYQLRGKKRLEYALDLREFDSHQQRLDYPQYKQAEGFDWVEMESRITTDSGHTAVGQGELLSQNEQNGRVTFHYKTTRAIRNAEAYIEFDNQIYARASGSQHNVNIEVFYPPALDDNIALTLDATADTIDFLTRVIAPYPGKNLSLFAMPEFGASGYALPQMILLNNKMSFRAKQAGENSFSQVYRRSAHETAHQWFGHLLGNGIPADSAFLVESLAKYTELVLLEKHRGKQEMHNLIRYEERRYFNSLRISGLPAKSMVAATSNADLYSRATLVFAKLRDTVGDEAIQTSLHDLWQQHQYPGHPASSLDFVKLLKQHSEAKWHGLIDQLLLSREPVSDWWTPVETE</sequence>
<proteinExistence type="predicted"/>
<feature type="transmembrane region" description="Helical" evidence="1">
    <location>
        <begin position="320"/>
        <end position="343"/>
    </location>
</feature>
<accession>A0A8J6M3I2</accession>
<feature type="transmembrane region" description="Helical" evidence="1">
    <location>
        <begin position="355"/>
        <end position="375"/>
    </location>
</feature>
<dbReference type="AlphaFoldDB" id="A0A8J6M3I2"/>
<feature type="transmembrane region" description="Helical" evidence="1">
    <location>
        <begin position="521"/>
        <end position="543"/>
    </location>
</feature>
<feature type="transmembrane region" description="Helical" evidence="1">
    <location>
        <begin position="555"/>
        <end position="579"/>
    </location>
</feature>
<dbReference type="Gene3D" id="1.10.390.10">
    <property type="entry name" value="Neutral Protease Domain 2"/>
    <property type="match status" value="1"/>
</dbReference>
<feature type="transmembrane region" description="Helical" evidence="1">
    <location>
        <begin position="171"/>
        <end position="190"/>
    </location>
</feature>
<protein>
    <recommendedName>
        <fullName evidence="2">Peptidase M1 membrane alanine aminopeptidase domain-containing protein</fullName>
    </recommendedName>
</protein>
<dbReference type="RefSeq" id="WP_186507577.1">
    <property type="nucleotide sequence ID" value="NZ_JACNEP010000013.1"/>
</dbReference>
<feature type="transmembrane region" description="Helical" evidence="1">
    <location>
        <begin position="96"/>
        <end position="122"/>
    </location>
</feature>
<evidence type="ECO:0000259" key="2">
    <source>
        <dbReference type="Pfam" id="PF01433"/>
    </source>
</evidence>
<keyword evidence="1" id="KW-0472">Membrane</keyword>
<dbReference type="InterPro" id="IPR027268">
    <property type="entry name" value="Peptidase_M4/M1_CTD_sf"/>
</dbReference>
<feature type="transmembrane region" description="Helical" evidence="1">
    <location>
        <begin position="142"/>
        <end position="164"/>
    </location>
</feature>
<feature type="transmembrane region" description="Helical" evidence="1">
    <location>
        <begin position="57"/>
        <end position="75"/>
    </location>
</feature>
<dbReference type="EMBL" id="JACNEP010000013">
    <property type="protein sequence ID" value="MBC3767062.1"/>
    <property type="molecule type" value="Genomic_DNA"/>
</dbReference>
<feature type="transmembrane region" description="Helical" evidence="1">
    <location>
        <begin position="240"/>
        <end position="258"/>
    </location>
</feature>
<gene>
    <name evidence="3" type="ORF">H8B19_14345</name>
</gene>
<feature type="transmembrane region" description="Helical" evidence="1">
    <location>
        <begin position="473"/>
        <end position="493"/>
    </location>
</feature>
<dbReference type="Proteomes" id="UP000601768">
    <property type="component" value="Unassembled WGS sequence"/>
</dbReference>
<keyword evidence="4" id="KW-1185">Reference proteome</keyword>